<reference evidence="1 2" key="1">
    <citation type="journal article" date="2011" name="Science">
        <title>The ecoresponsive genome of Daphnia pulex.</title>
        <authorList>
            <person name="Colbourne J.K."/>
            <person name="Pfrender M.E."/>
            <person name="Gilbert D."/>
            <person name="Thomas W.K."/>
            <person name="Tucker A."/>
            <person name="Oakley T.H."/>
            <person name="Tokishita S."/>
            <person name="Aerts A."/>
            <person name="Arnold G.J."/>
            <person name="Basu M.K."/>
            <person name="Bauer D.J."/>
            <person name="Caceres C.E."/>
            <person name="Carmel L."/>
            <person name="Casola C."/>
            <person name="Choi J.H."/>
            <person name="Detter J.C."/>
            <person name="Dong Q."/>
            <person name="Dusheyko S."/>
            <person name="Eads B.D."/>
            <person name="Frohlich T."/>
            <person name="Geiler-Samerotte K.A."/>
            <person name="Gerlach D."/>
            <person name="Hatcher P."/>
            <person name="Jogdeo S."/>
            <person name="Krijgsveld J."/>
            <person name="Kriventseva E.V."/>
            <person name="Kultz D."/>
            <person name="Laforsch C."/>
            <person name="Lindquist E."/>
            <person name="Lopez J."/>
            <person name="Manak J.R."/>
            <person name="Muller J."/>
            <person name="Pangilinan J."/>
            <person name="Patwardhan R.P."/>
            <person name="Pitluck S."/>
            <person name="Pritham E.J."/>
            <person name="Rechtsteiner A."/>
            <person name="Rho M."/>
            <person name="Rogozin I.B."/>
            <person name="Sakarya O."/>
            <person name="Salamov A."/>
            <person name="Schaack S."/>
            <person name="Shapiro H."/>
            <person name="Shiga Y."/>
            <person name="Skalitzky C."/>
            <person name="Smith Z."/>
            <person name="Souvorov A."/>
            <person name="Sung W."/>
            <person name="Tang Z."/>
            <person name="Tsuchiya D."/>
            <person name="Tu H."/>
            <person name="Vos H."/>
            <person name="Wang M."/>
            <person name="Wolf Y.I."/>
            <person name="Yamagata H."/>
            <person name="Yamada T."/>
            <person name="Ye Y."/>
            <person name="Shaw J.R."/>
            <person name="Andrews J."/>
            <person name="Crease T.J."/>
            <person name="Tang H."/>
            <person name="Lucas S.M."/>
            <person name="Robertson H.M."/>
            <person name="Bork P."/>
            <person name="Koonin E.V."/>
            <person name="Zdobnov E.M."/>
            <person name="Grigoriev I.V."/>
            <person name="Lynch M."/>
            <person name="Boore J.L."/>
        </authorList>
    </citation>
    <scope>NUCLEOTIDE SEQUENCE [LARGE SCALE GENOMIC DNA]</scope>
</reference>
<dbReference type="EMBL" id="GL732715">
    <property type="protein sequence ID" value="EFX66109.1"/>
    <property type="molecule type" value="Genomic_DNA"/>
</dbReference>
<accession>E9HQ56</accession>
<name>E9HQ56_DAPPU</name>
<dbReference type="InParanoid" id="E9HQ56"/>
<dbReference type="KEGG" id="dpx:DAPPUDRAFT_332507"/>
<keyword evidence="2" id="KW-1185">Reference proteome</keyword>
<protein>
    <submittedName>
        <fullName evidence="1">Uncharacterized protein</fullName>
    </submittedName>
</protein>
<gene>
    <name evidence="1" type="ORF">DAPPUDRAFT_332507</name>
</gene>
<evidence type="ECO:0000313" key="2">
    <source>
        <dbReference type="Proteomes" id="UP000000305"/>
    </source>
</evidence>
<sequence length="106" mass="11677">MKALTDISAECHQSIKYECNYAPLELNGVSYSWWNDKDGKAQYFWTDGSLITDSGILPITRLNFGRTPLETSSGVHTLGRFECTGQVAVTGICQSHAKICGEQDTV</sequence>
<dbReference type="HOGENOM" id="CLU_2225834_0_0_1"/>
<evidence type="ECO:0000313" key="1">
    <source>
        <dbReference type="EMBL" id="EFX66109.1"/>
    </source>
</evidence>
<dbReference type="Proteomes" id="UP000000305">
    <property type="component" value="Unassembled WGS sequence"/>
</dbReference>
<dbReference type="PhylomeDB" id="E9HQ56"/>
<dbReference type="OrthoDB" id="6537786at2759"/>
<dbReference type="AlphaFoldDB" id="E9HQ56"/>
<proteinExistence type="predicted"/>
<organism evidence="1 2">
    <name type="scientific">Daphnia pulex</name>
    <name type="common">Water flea</name>
    <dbReference type="NCBI Taxonomy" id="6669"/>
    <lineage>
        <taxon>Eukaryota</taxon>
        <taxon>Metazoa</taxon>
        <taxon>Ecdysozoa</taxon>
        <taxon>Arthropoda</taxon>
        <taxon>Crustacea</taxon>
        <taxon>Branchiopoda</taxon>
        <taxon>Diplostraca</taxon>
        <taxon>Cladocera</taxon>
        <taxon>Anomopoda</taxon>
        <taxon>Daphniidae</taxon>
        <taxon>Daphnia</taxon>
    </lineage>
</organism>